<feature type="chain" id="PRO_5040276801" description="Transposase" evidence="2">
    <location>
        <begin position="23"/>
        <end position="156"/>
    </location>
</feature>
<keyword evidence="4" id="KW-1185">Reference proteome</keyword>
<keyword evidence="2" id="KW-0732">Signal</keyword>
<evidence type="ECO:0000256" key="1">
    <source>
        <dbReference type="SAM" id="Coils"/>
    </source>
</evidence>
<protein>
    <recommendedName>
        <fullName evidence="5">Transposase</fullName>
    </recommendedName>
</protein>
<dbReference type="InterPro" id="IPR012337">
    <property type="entry name" value="RNaseH-like_sf"/>
</dbReference>
<sequence>MAARFMELQSILLLMITSYSQSITLNFLPSNAKHICVHIAQLFFKVLRFYNIENKIQGVTTDNTESNFTFTSHSSTLIPSFHAKNNHFLCFAHILKLGAKDLMNLLTDSLINNDIYDNPNDQDSEYEEESEFEEAESEIEEVIKEHQTIGEEASKI</sequence>
<evidence type="ECO:0000313" key="4">
    <source>
        <dbReference type="Proteomes" id="UP001153636"/>
    </source>
</evidence>
<dbReference type="OrthoDB" id="6770822at2759"/>
<accession>A0A9P0D6Y1</accession>
<dbReference type="AlphaFoldDB" id="A0A9P0D6Y1"/>
<feature type="coiled-coil region" evidence="1">
    <location>
        <begin position="125"/>
        <end position="152"/>
    </location>
</feature>
<dbReference type="Proteomes" id="UP001153636">
    <property type="component" value="Chromosome 7"/>
</dbReference>
<proteinExistence type="predicted"/>
<keyword evidence="1" id="KW-0175">Coiled coil</keyword>
<reference evidence="3" key="1">
    <citation type="submission" date="2022-01" db="EMBL/GenBank/DDBJ databases">
        <authorList>
            <person name="King R."/>
        </authorList>
    </citation>
    <scope>NUCLEOTIDE SEQUENCE</scope>
</reference>
<dbReference type="SUPFAM" id="SSF53098">
    <property type="entry name" value="Ribonuclease H-like"/>
    <property type="match status" value="1"/>
</dbReference>
<feature type="signal peptide" evidence="2">
    <location>
        <begin position="1"/>
        <end position="22"/>
    </location>
</feature>
<organism evidence="3 4">
    <name type="scientific">Psylliodes chrysocephalus</name>
    <dbReference type="NCBI Taxonomy" id="3402493"/>
    <lineage>
        <taxon>Eukaryota</taxon>
        <taxon>Metazoa</taxon>
        <taxon>Ecdysozoa</taxon>
        <taxon>Arthropoda</taxon>
        <taxon>Hexapoda</taxon>
        <taxon>Insecta</taxon>
        <taxon>Pterygota</taxon>
        <taxon>Neoptera</taxon>
        <taxon>Endopterygota</taxon>
        <taxon>Coleoptera</taxon>
        <taxon>Polyphaga</taxon>
        <taxon>Cucujiformia</taxon>
        <taxon>Chrysomeloidea</taxon>
        <taxon>Chrysomelidae</taxon>
        <taxon>Galerucinae</taxon>
        <taxon>Alticini</taxon>
        <taxon>Psylliodes</taxon>
    </lineage>
</organism>
<dbReference type="EMBL" id="OV651819">
    <property type="protein sequence ID" value="CAH1112994.1"/>
    <property type="molecule type" value="Genomic_DNA"/>
</dbReference>
<evidence type="ECO:0000313" key="3">
    <source>
        <dbReference type="EMBL" id="CAH1112994.1"/>
    </source>
</evidence>
<name>A0A9P0D6Y1_9CUCU</name>
<gene>
    <name evidence="3" type="ORF">PSYICH_LOCUS13236</name>
</gene>
<evidence type="ECO:0000256" key="2">
    <source>
        <dbReference type="SAM" id="SignalP"/>
    </source>
</evidence>
<evidence type="ECO:0008006" key="5">
    <source>
        <dbReference type="Google" id="ProtNLM"/>
    </source>
</evidence>